<name>A0A671E0A8_RHIFE</name>
<evidence type="ECO:0000256" key="24">
    <source>
        <dbReference type="PROSITE-ProRule" id="PRU00239"/>
    </source>
</evidence>
<reference evidence="28" key="4">
    <citation type="submission" date="2025-08" db="UniProtKB">
        <authorList>
            <consortium name="Ensembl"/>
        </authorList>
    </citation>
    <scope>IDENTIFICATION</scope>
</reference>
<feature type="region of interest" description="Disordered" evidence="25">
    <location>
        <begin position="685"/>
        <end position="724"/>
    </location>
</feature>
<dbReference type="FunFam" id="2.60.120.380:FF:000001">
    <property type="entry name" value="Calpain-1 catalytic subunit"/>
    <property type="match status" value="1"/>
</dbReference>
<reference evidence="29" key="3">
    <citation type="submission" date="2018-12" db="EMBL/GenBank/DDBJ databases">
        <title>G10K-VGP greater horseshoe bat female genome, primary haplotype.</title>
        <authorList>
            <person name="Teeling E."/>
            <person name="Myers G."/>
            <person name="Vernes S."/>
            <person name="Pippel M."/>
            <person name="Winkler S."/>
            <person name="Fedrigo O."/>
            <person name="Rhie A."/>
            <person name="Koren S."/>
            <person name="Phillippy A."/>
            <person name="Lewin H."/>
            <person name="Damas J."/>
            <person name="Howe K."/>
            <person name="Mountcastle J."/>
            <person name="Jarvis E.D."/>
        </authorList>
    </citation>
    <scope>NUCLEOTIDE SEQUENCE [LARGE SCALE GENOMIC DNA]</scope>
</reference>
<comment type="caution">
    <text evidence="24">Lacks conserved residue(s) required for the propagation of feature annotation.</text>
</comment>
<dbReference type="SMART" id="SM00054">
    <property type="entry name" value="EFh"/>
    <property type="match status" value="3"/>
</dbReference>
<feature type="active site" evidence="23">
    <location>
        <position position="197"/>
    </location>
</feature>
<reference evidence="28 29" key="1">
    <citation type="journal article" date="2015" name="Annu Rev Anim Biosci">
        <title>The Genome 10K Project: a way forward.</title>
        <authorList>
            <person name="Koepfli K.P."/>
            <person name="Paten B."/>
            <person name="O'Brien S.J."/>
            <person name="Koepfli K.P."/>
            <person name="Paten B."/>
            <person name="Antunes A."/>
            <person name="Belov K."/>
            <person name="Bustamante C."/>
            <person name="Castoe T.A."/>
            <person name="Clawson H."/>
            <person name="Crawford A.J."/>
            <person name="Diekhans M."/>
            <person name="Distel D."/>
            <person name="Durbin R."/>
            <person name="Earl D."/>
            <person name="Fujita M.K."/>
            <person name="Gamble T."/>
            <person name="Georges A."/>
            <person name="Gemmell N."/>
            <person name="Gilbert M.T."/>
            <person name="Graves J.M."/>
            <person name="Green R.E."/>
            <person name="Hickey G."/>
            <person name="Jarvis E.D."/>
            <person name="Johnson W."/>
            <person name="Komissarov A."/>
            <person name="Korf I."/>
            <person name="Kuhn R."/>
            <person name="Larkin D.M."/>
            <person name="Lewin H."/>
            <person name="Lopez J.V."/>
            <person name="Ma J."/>
            <person name="Marques-Bonet T."/>
            <person name="Miller W."/>
            <person name="Murphy R."/>
            <person name="Pevzner P."/>
            <person name="Shapiro B."/>
            <person name="Steiner C."/>
            <person name="Tamazian G."/>
            <person name="Venkatesh B."/>
            <person name="Wang J."/>
            <person name="Wayne R."/>
            <person name="Wiley E."/>
            <person name="Yang H."/>
            <person name="Zhang G."/>
            <person name="Haussler D."/>
            <person name="Ryder O."/>
            <person name="O'Brien S.J."/>
        </authorList>
    </citation>
    <scope>NUCLEOTIDE SEQUENCE</scope>
</reference>
<evidence type="ECO:0000256" key="6">
    <source>
        <dbReference type="ARBA" id="ARBA00012482"/>
    </source>
</evidence>
<dbReference type="Pfam" id="PF01067">
    <property type="entry name" value="Calpain_III"/>
    <property type="match status" value="1"/>
</dbReference>
<dbReference type="SMART" id="SM00230">
    <property type="entry name" value="CysPc"/>
    <property type="match status" value="1"/>
</dbReference>
<feature type="domain" description="EF-hand" evidence="27">
    <location>
        <begin position="541"/>
        <end position="576"/>
    </location>
</feature>
<dbReference type="InterPro" id="IPR001300">
    <property type="entry name" value="Peptidase_C2_calpain_cat"/>
</dbReference>
<dbReference type="AlphaFoldDB" id="A0A671E0A8"/>
<dbReference type="InterPro" id="IPR002048">
    <property type="entry name" value="EF_hand_dom"/>
</dbReference>
<dbReference type="GO" id="GO:0001533">
    <property type="term" value="C:cornified envelope"/>
    <property type="evidence" value="ECO:0007669"/>
    <property type="project" value="Ensembl"/>
</dbReference>
<dbReference type="GO" id="GO:0005764">
    <property type="term" value="C:lysosome"/>
    <property type="evidence" value="ECO:0007669"/>
    <property type="project" value="Ensembl"/>
</dbReference>
<dbReference type="Gene3D" id="1.10.238.10">
    <property type="entry name" value="EF-hand"/>
    <property type="match status" value="1"/>
</dbReference>
<keyword evidence="11" id="KW-0479">Metal-binding</keyword>
<comment type="catalytic activity">
    <reaction evidence="1">
        <text>Broad endopeptidase specificity.</text>
        <dbReference type="EC" id="3.4.22.52"/>
    </reaction>
</comment>
<evidence type="ECO:0000256" key="22">
    <source>
        <dbReference type="ARBA" id="ARBA00054418"/>
    </source>
</evidence>
<evidence type="ECO:0000256" key="17">
    <source>
        <dbReference type="ARBA" id="ARBA00023136"/>
    </source>
</evidence>
<evidence type="ECO:0000256" key="19">
    <source>
        <dbReference type="ARBA" id="ARBA00031878"/>
    </source>
</evidence>
<evidence type="ECO:0000256" key="13">
    <source>
        <dbReference type="ARBA" id="ARBA00022801"/>
    </source>
</evidence>
<gene>
    <name evidence="28" type="primary">CAPN1</name>
</gene>
<keyword evidence="12" id="KW-0677">Repeat</keyword>
<dbReference type="InParanoid" id="A0A671E0A8"/>
<accession>A0A671E0A8</accession>
<protein>
    <recommendedName>
        <fullName evidence="7">Calpain-1 catalytic subunit</fullName>
        <ecNumber evidence="6">3.4.22.52</ecNumber>
    </recommendedName>
    <alternativeName>
        <fullName evidence="18">Calcium-activated neutral proteinase 1</fullName>
    </alternativeName>
    <alternativeName>
        <fullName evidence="19">Calpain mu-type</fullName>
    </alternativeName>
    <alternativeName>
        <fullName evidence="21">Calpain-1 large subunit</fullName>
    </alternativeName>
    <alternativeName>
        <fullName evidence="20">Micromolar-calpain</fullName>
    </alternativeName>
</protein>
<dbReference type="Pfam" id="PF00648">
    <property type="entry name" value="Peptidase_C2"/>
    <property type="match status" value="1"/>
</dbReference>
<dbReference type="GO" id="GO:0060056">
    <property type="term" value="P:mammary gland involution"/>
    <property type="evidence" value="ECO:0007669"/>
    <property type="project" value="Ensembl"/>
</dbReference>
<dbReference type="Gene3D" id="3.90.70.10">
    <property type="entry name" value="Cysteine proteinases"/>
    <property type="match status" value="1"/>
</dbReference>
<evidence type="ECO:0000313" key="28">
    <source>
        <dbReference type="Ensembl" id="ENSRFEP00010006824.1"/>
    </source>
</evidence>
<evidence type="ECO:0000256" key="23">
    <source>
        <dbReference type="PIRSR" id="PIRSR622684-1"/>
    </source>
</evidence>
<evidence type="ECO:0000256" key="25">
    <source>
        <dbReference type="SAM" id="MobiDB-lite"/>
    </source>
</evidence>
<evidence type="ECO:0000256" key="21">
    <source>
        <dbReference type="ARBA" id="ARBA00032619"/>
    </source>
</evidence>
<dbReference type="FunFam" id="1.10.238.10:FF:000124">
    <property type="entry name" value="Calpain-1 catalytic subunit"/>
    <property type="match status" value="1"/>
</dbReference>
<dbReference type="Proteomes" id="UP000472240">
    <property type="component" value="Chromosome 11"/>
</dbReference>
<reference evidence="28 29" key="2">
    <citation type="journal article" date="2018" name="Annu Rev Anim Biosci">
        <title>Bat Biology, Genomes, and the Bat1K Project: To Generate Chromosome-Level Genomes for All Living Bat Species.</title>
        <authorList>
            <person name="Teeling E.C."/>
            <person name="Vernes S.C."/>
            <person name="Davalos L.M."/>
            <person name="Ray D.A."/>
            <person name="Gilbert M.T.P."/>
            <person name="Myers E."/>
        </authorList>
    </citation>
    <scope>NUCLEOTIDE SEQUENCE</scope>
</reference>
<dbReference type="GO" id="GO:0004198">
    <property type="term" value="F:calcium-dependent cysteine-type endopeptidase activity"/>
    <property type="evidence" value="ECO:0007669"/>
    <property type="project" value="UniProtKB-EC"/>
</dbReference>
<dbReference type="GeneTree" id="ENSGT00940000159147"/>
<evidence type="ECO:0000259" key="26">
    <source>
        <dbReference type="PROSITE" id="PS50203"/>
    </source>
</evidence>
<comment type="cofactor">
    <cofactor evidence="2">
        <name>Ca(2+)</name>
        <dbReference type="ChEBI" id="CHEBI:29108"/>
    </cofactor>
</comment>
<organism evidence="28 29">
    <name type="scientific">Rhinolophus ferrumequinum</name>
    <name type="common">Greater horseshoe bat</name>
    <dbReference type="NCBI Taxonomy" id="59479"/>
    <lineage>
        <taxon>Eukaryota</taxon>
        <taxon>Metazoa</taxon>
        <taxon>Chordata</taxon>
        <taxon>Craniata</taxon>
        <taxon>Vertebrata</taxon>
        <taxon>Euteleostomi</taxon>
        <taxon>Mammalia</taxon>
        <taxon>Eutheria</taxon>
        <taxon>Laurasiatheria</taxon>
        <taxon>Chiroptera</taxon>
        <taxon>Yinpterochiroptera</taxon>
        <taxon>Rhinolophoidea</taxon>
        <taxon>Rhinolophidae</taxon>
        <taxon>Rhinolophinae</taxon>
        <taxon>Rhinolophus</taxon>
    </lineage>
</organism>
<dbReference type="SUPFAM" id="SSF49758">
    <property type="entry name" value="Calpain large subunit, middle domain (domain III)"/>
    <property type="match status" value="1"/>
</dbReference>
<dbReference type="InterPro" id="IPR022682">
    <property type="entry name" value="Calpain_domain_III"/>
</dbReference>
<evidence type="ECO:0000256" key="18">
    <source>
        <dbReference type="ARBA" id="ARBA00031279"/>
    </source>
</evidence>
<dbReference type="FunCoup" id="A0A671E0A8">
    <property type="interactions" value="1031"/>
</dbReference>
<keyword evidence="8" id="KW-1003">Cell membrane</keyword>
<comment type="similarity">
    <text evidence="5">Belongs to the peptidase C2 family.</text>
</comment>
<evidence type="ECO:0000256" key="5">
    <source>
        <dbReference type="ARBA" id="ARBA00007623"/>
    </source>
</evidence>
<keyword evidence="16" id="KW-0106">Calcium</keyword>
<feature type="compositionally biased region" description="Basic and acidic residues" evidence="25">
    <location>
        <begin position="685"/>
        <end position="694"/>
    </location>
</feature>
<dbReference type="GO" id="GO:0005829">
    <property type="term" value="C:cytosol"/>
    <property type="evidence" value="ECO:0007669"/>
    <property type="project" value="Ensembl"/>
</dbReference>
<keyword evidence="15" id="KW-0068">Autocatalytic cleavage</keyword>
<evidence type="ECO:0000256" key="12">
    <source>
        <dbReference type="ARBA" id="ARBA00022737"/>
    </source>
</evidence>
<dbReference type="PROSITE" id="PS00018">
    <property type="entry name" value="EF_HAND_1"/>
    <property type="match status" value="1"/>
</dbReference>
<dbReference type="InterPro" id="IPR036213">
    <property type="entry name" value="Calpain_III_sf"/>
</dbReference>
<evidence type="ECO:0000256" key="9">
    <source>
        <dbReference type="ARBA" id="ARBA00022490"/>
    </source>
</evidence>
<dbReference type="SMART" id="SM00720">
    <property type="entry name" value="calpain_III"/>
    <property type="match status" value="1"/>
</dbReference>
<dbReference type="Pfam" id="PF13833">
    <property type="entry name" value="EF-hand_8"/>
    <property type="match status" value="1"/>
</dbReference>
<evidence type="ECO:0000256" key="10">
    <source>
        <dbReference type="ARBA" id="ARBA00022670"/>
    </source>
</evidence>
<keyword evidence="29" id="KW-1185">Reference proteome</keyword>
<evidence type="ECO:0000256" key="11">
    <source>
        <dbReference type="ARBA" id="ARBA00022723"/>
    </source>
</evidence>
<evidence type="ECO:0000256" key="4">
    <source>
        <dbReference type="ARBA" id="ARBA00004496"/>
    </source>
</evidence>
<dbReference type="GO" id="GO:0032801">
    <property type="term" value="P:receptor catabolic process"/>
    <property type="evidence" value="ECO:0007669"/>
    <property type="project" value="Ensembl"/>
</dbReference>
<evidence type="ECO:0000256" key="1">
    <source>
        <dbReference type="ARBA" id="ARBA00001208"/>
    </source>
</evidence>
<keyword evidence="14" id="KW-0788">Thiol protease</keyword>
<feature type="active site" evidence="23">
    <location>
        <position position="221"/>
    </location>
</feature>
<sequence length="724" mass="82155">MKTPSSTWARITSSCGLNVCRVGPSSVMTPFPQCPRAWASRSWAPTPPKPMASGGSVPRRCSPTPSSSWMEPPAQISARERWGTVGSWLPLPLSPSMTPSCTEWFHMAKASRMAMPVSFISRVNGSYEALSGGSTSEGFEDFTGGVTEWYELRKAPSDLYQIILKALERGSLLGCSIDISSVLDMEAITFKKLVKGHAYSVTGAQQVNYQGQMVNLIRMRNPWGEVEWTGAWSDGSSEWNNVDPYQREQLRIKMEDGEFWMSFRDFMREFTRLEICNLTPDALKSRKFRKWNTTLYDGTWRRGSTAGGCRNFPATFWVNPQFKIRLEEIDDADDDYGGRESGCSFVLALMQKHRRRERRYGRDMETIGFAVYEIPPELAGQPAVHLKRDFFLANASRARSEQFINLREVSTRFRLPPGEYVVVPSTFEPNKEGDFVLRFFSEKSAGTEELDDQIQANLPDEQVLSEEEIDENFKSLFRQLAGEDLEISVKELQTILNRIIGKHKDLRTKGFSLESCRSMVNLMDRDGNGKLGLVEFNILWNRIRNYLSIFRKFDLDKSGSMSAYEMRMAIESAGFRLNKKLYELIITRYSEPDLAVDFDNFVCCLVRLETMFRFFKTLDTDLDGVVTFDLFKVGTSHGLVGEGTRVVEYSYLPGAGACGLRASPNGWATRVLEGWGGVSAFWERSRRETGERPVQEPAAWSPRDRGEKKVPPQDGLSPTFPQRD</sequence>
<dbReference type="PANTHER" id="PTHR10183">
    <property type="entry name" value="CALPAIN"/>
    <property type="match status" value="1"/>
</dbReference>
<evidence type="ECO:0000256" key="16">
    <source>
        <dbReference type="ARBA" id="ARBA00022837"/>
    </source>
</evidence>
<dbReference type="PROSITE" id="PS50222">
    <property type="entry name" value="EF_HAND_2"/>
    <property type="match status" value="1"/>
</dbReference>
<evidence type="ECO:0000256" key="15">
    <source>
        <dbReference type="ARBA" id="ARBA00022813"/>
    </source>
</evidence>
<feature type="compositionally biased region" description="Basic and acidic residues" evidence="25">
    <location>
        <begin position="702"/>
        <end position="711"/>
    </location>
</feature>
<evidence type="ECO:0000313" key="29">
    <source>
        <dbReference type="Proteomes" id="UP000472240"/>
    </source>
</evidence>
<dbReference type="CDD" id="cd00214">
    <property type="entry name" value="Calpain_III"/>
    <property type="match status" value="1"/>
</dbReference>
<dbReference type="InterPro" id="IPR018247">
    <property type="entry name" value="EF_Hand_1_Ca_BS"/>
</dbReference>
<dbReference type="SUPFAM" id="SSF54001">
    <property type="entry name" value="Cysteine proteinases"/>
    <property type="match status" value="1"/>
</dbReference>
<dbReference type="FunFam" id="3.90.70.10:FF:000001">
    <property type="entry name" value="Calpain-1 catalytic subunit"/>
    <property type="match status" value="1"/>
</dbReference>
<feature type="region of interest" description="Disordered" evidence="25">
    <location>
        <begin position="41"/>
        <end position="72"/>
    </location>
</feature>
<dbReference type="PRINTS" id="PR00704">
    <property type="entry name" value="CALPAIN"/>
</dbReference>
<dbReference type="EC" id="3.4.22.52" evidence="6"/>
<evidence type="ECO:0000256" key="2">
    <source>
        <dbReference type="ARBA" id="ARBA00001913"/>
    </source>
</evidence>
<dbReference type="InterPro" id="IPR038765">
    <property type="entry name" value="Papain-like_cys_pep_sf"/>
</dbReference>
<dbReference type="CDD" id="cd16198">
    <property type="entry name" value="EFh_PEF_CAPN1"/>
    <property type="match status" value="1"/>
</dbReference>
<keyword evidence="13" id="KW-0378">Hydrolase</keyword>
<dbReference type="Ensembl" id="ENSRFET00010007479.1">
    <property type="protein sequence ID" value="ENSRFEP00010006824.1"/>
    <property type="gene ID" value="ENSRFEG00010004636.1"/>
</dbReference>
<dbReference type="GO" id="GO:0005509">
    <property type="term" value="F:calcium ion binding"/>
    <property type="evidence" value="ECO:0007669"/>
    <property type="project" value="Ensembl"/>
</dbReference>
<evidence type="ECO:0000259" key="27">
    <source>
        <dbReference type="PROSITE" id="PS50222"/>
    </source>
</evidence>
<dbReference type="Gene3D" id="2.60.120.380">
    <property type="match status" value="1"/>
</dbReference>
<evidence type="ECO:0000256" key="3">
    <source>
        <dbReference type="ARBA" id="ARBA00004236"/>
    </source>
</evidence>
<evidence type="ECO:0000256" key="8">
    <source>
        <dbReference type="ARBA" id="ARBA00022475"/>
    </source>
</evidence>
<dbReference type="GO" id="GO:0097264">
    <property type="term" value="P:self proteolysis"/>
    <property type="evidence" value="ECO:0007669"/>
    <property type="project" value="Ensembl"/>
</dbReference>
<keyword evidence="17" id="KW-0472">Membrane</keyword>
<keyword evidence="10" id="KW-0645">Protease</keyword>
<dbReference type="InterPro" id="IPR011992">
    <property type="entry name" value="EF-hand-dom_pair"/>
</dbReference>
<proteinExistence type="inferred from homology"/>
<dbReference type="GO" id="GO:0005739">
    <property type="term" value="C:mitochondrion"/>
    <property type="evidence" value="ECO:0007669"/>
    <property type="project" value="Ensembl"/>
</dbReference>
<dbReference type="PROSITE" id="PS50203">
    <property type="entry name" value="CALPAIN_CAT"/>
    <property type="match status" value="1"/>
</dbReference>
<feature type="domain" description="Calpain catalytic" evidence="26">
    <location>
        <begin position="120"/>
        <end position="279"/>
    </location>
</feature>
<dbReference type="PANTHER" id="PTHR10183:SF284">
    <property type="entry name" value="CALPAIN-1 CATALYTIC SUBUNIT"/>
    <property type="match status" value="1"/>
</dbReference>
<evidence type="ECO:0000256" key="14">
    <source>
        <dbReference type="ARBA" id="ARBA00022807"/>
    </source>
</evidence>
<comment type="function">
    <text evidence="22">Calcium-regulated non-lysosomal thiol-protease which catalyzes limited proteolysis of substrates involved in cytoskeletal remodeling and signal transduction. Proteolytically cleaves CTBP1. Cleaves and activates caspase-7 (CASP7).</text>
</comment>
<dbReference type="InterPro" id="IPR022683">
    <property type="entry name" value="Calpain_III"/>
</dbReference>
<dbReference type="InterPro" id="IPR022684">
    <property type="entry name" value="Calpain_cysteine_protease"/>
</dbReference>
<comment type="subcellular location">
    <subcellularLocation>
        <location evidence="3">Cell membrane</location>
    </subcellularLocation>
    <subcellularLocation>
        <location evidence="4">Cytoplasm</location>
    </subcellularLocation>
</comment>
<keyword evidence="9" id="KW-0963">Cytoplasm</keyword>
<dbReference type="SUPFAM" id="SSF47473">
    <property type="entry name" value="EF-hand"/>
    <property type="match status" value="1"/>
</dbReference>
<dbReference type="InterPro" id="IPR033883">
    <property type="entry name" value="C2_III"/>
</dbReference>
<evidence type="ECO:0000256" key="20">
    <source>
        <dbReference type="ARBA" id="ARBA00032278"/>
    </source>
</evidence>
<reference evidence="28" key="5">
    <citation type="submission" date="2025-09" db="UniProtKB">
        <authorList>
            <consortium name="Ensembl"/>
        </authorList>
    </citation>
    <scope>IDENTIFICATION</scope>
</reference>
<evidence type="ECO:0000256" key="7">
    <source>
        <dbReference type="ARBA" id="ARBA00020246"/>
    </source>
</evidence>